<dbReference type="RefSeq" id="WP_082116620.1">
    <property type="nucleotide sequence ID" value="NZ_CP010904.1"/>
</dbReference>
<dbReference type="NCBIfam" id="TIGR02436">
    <property type="entry name" value="four helix bundle protein"/>
    <property type="match status" value="1"/>
</dbReference>
<evidence type="ECO:0000256" key="1">
    <source>
        <dbReference type="SAM" id="MobiDB-lite"/>
    </source>
</evidence>
<dbReference type="SUPFAM" id="SSF158446">
    <property type="entry name" value="IVS-encoded protein-like"/>
    <property type="match status" value="1"/>
</dbReference>
<dbReference type="PANTHER" id="PTHR38471">
    <property type="entry name" value="FOUR HELIX BUNDLE PROTEIN"/>
    <property type="match status" value="1"/>
</dbReference>
<feature type="compositionally biased region" description="Polar residues" evidence="1">
    <location>
        <begin position="133"/>
        <end position="144"/>
    </location>
</feature>
<dbReference type="AlphaFoldDB" id="A0A0G3EH93"/>
<organism evidence="2 3">
    <name type="scientific">Kiritimatiella glycovorans</name>
    <dbReference type="NCBI Taxonomy" id="1307763"/>
    <lineage>
        <taxon>Bacteria</taxon>
        <taxon>Pseudomonadati</taxon>
        <taxon>Kiritimatiellota</taxon>
        <taxon>Kiritimatiellia</taxon>
        <taxon>Kiritimatiellales</taxon>
        <taxon>Kiritimatiellaceae</taxon>
        <taxon>Kiritimatiella</taxon>
    </lineage>
</organism>
<accession>A0A0G3EH93</accession>
<dbReference type="KEGG" id="vbl:L21SP4_01554"/>
<keyword evidence="3" id="KW-1185">Reference proteome</keyword>
<name>A0A0G3EH93_9BACT</name>
<dbReference type="InterPro" id="IPR036583">
    <property type="entry name" value="23S_rRNA_IVS_sf"/>
</dbReference>
<sequence>MEMRLEELEVYQEAMRIGEVVWGIVAKWDFFAKDTVGKQWVRAADSMAANLSEGFGRFHHKENKQYGYYSRGSLFEAKTWLNKAHHRSLIEKEAFQELSSALDTLGRRLNAYIKSIGPTTVRVKESGPEWDTNDATKAQMTNDQ</sequence>
<evidence type="ECO:0000313" key="2">
    <source>
        <dbReference type="EMBL" id="AKJ64797.1"/>
    </source>
</evidence>
<reference evidence="2 3" key="2">
    <citation type="journal article" date="2016" name="ISME J.">
        <title>Characterization of the first cultured representative of Verrucomicrobia subdivision 5 indicates the proposal of a novel phylum.</title>
        <authorList>
            <person name="Spring S."/>
            <person name="Bunk B."/>
            <person name="Sproer C."/>
            <person name="Schumann P."/>
            <person name="Rohde M."/>
            <person name="Tindall B.J."/>
            <person name="Klenk H.P."/>
        </authorList>
    </citation>
    <scope>NUCLEOTIDE SEQUENCE [LARGE SCALE GENOMIC DNA]</scope>
    <source>
        <strain evidence="2 3">L21-Fru-AB</strain>
    </source>
</reference>
<gene>
    <name evidence="2" type="ORF">L21SP4_01554</name>
</gene>
<protein>
    <recommendedName>
        <fullName evidence="4">Four helix bundle protein</fullName>
    </recommendedName>
</protein>
<evidence type="ECO:0008006" key="4">
    <source>
        <dbReference type="Google" id="ProtNLM"/>
    </source>
</evidence>
<dbReference type="OrthoDB" id="9800370at2"/>
<dbReference type="Gene3D" id="1.20.1440.60">
    <property type="entry name" value="23S rRNA-intervening sequence"/>
    <property type="match status" value="1"/>
</dbReference>
<dbReference type="PANTHER" id="PTHR38471:SF2">
    <property type="entry name" value="FOUR HELIX BUNDLE PROTEIN"/>
    <property type="match status" value="1"/>
</dbReference>
<reference evidence="3" key="1">
    <citation type="submission" date="2015-02" db="EMBL/GenBank/DDBJ databases">
        <title>Description and complete genome sequence of the first cultured representative of the subdivision 5 of the Verrucomicrobia phylum.</title>
        <authorList>
            <person name="Spring S."/>
            <person name="Bunk B."/>
            <person name="Sproer C."/>
            <person name="Klenk H.-P."/>
        </authorList>
    </citation>
    <scope>NUCLEOTIDE SEQUENCE [LARGE SCALE GENOMIC DNA]</scope>
    <source>
        <strain evidence="3">L21-Fru-AB</strain>
    </source>
</reference>
<dbReference type="STRING" id="1307763.L21SP4_01554"/>
<evidence type="ECO:0000313" key="3">
    <source>
        <dbReference type="Proteomes" id="UP000035268"/>
    </source>
</evidence>
<dbReference type="EMBL" id="CP010904">
    <property type="protein sequence ID" value="AKJ64797.1"/>
    <property type="molecule type" value="Genomic_DNA"/>
</dbReference>
<feature type="region of interest" description="Disordered" evidence="1">
    <location>
        <begin position="123"/>
        <end position="144"/>
    </location>
</feature>
<dbReference type="Pfam" id="PF05635">
    <property type="entry name" value="23S_rRNA_IVP"/>
    <property type="match status" value="1"/>
</dbReference>
<dbReference type="Proteomes" id="UP000035268">
    <property type="component" value="Chromosome"/>
</dbReference>
<dbReference type="InterPro" id="IPR012657">
    <property type="entry name" value="23S_rRNA-intervening_sequence"/>
</dbReference>
<proteinExistence type="predicted"/>